<accession>A0A364P3N1</accession>
<protein>
    <submittedName>
        <fullName evidence="1">Uncharacterized protein</fullName>
    </submittedName>
</protein>
<evidence type="ECO:0000313" key="2">
    <source>
        <dbReference type="Proteomes" id="UP000251075"/>
    </source>
</evidence>
<evidence type="ECO:0000313" key="1">
    <source>
        <dbReference type="EMBL" id="RAU23767.1"/>
    </source>
</evidence>
<reference evidence="1 2" key="1">
    <citation type="submission" date="2017-11" db="EMBL/GenBank/DDBJ databases">
        <title>Draft genome sequence of magnetotactic bacterium Magnetospirillum kuznetsovii LBB-42.</title>
        <authorList>
            <person name="Grouzdev D.S."/>
            <person name="Rysina M.S."/>
            <person name="Baslerov R.V."/>
            <person name="Koziaeva V."/>
        </authorList>
    </citation>
    <scope>NUCLEOTIDE SEQUENCE [LARGE SCALE GENOMIC DNA]</scope>
    <source>
        <strain evidence="1 2">LBB-42</strain>
    </source>
</reference>
<sequence length="130" mass="13994">MTIQTPILARTELLDLIHEAVAAHANVVQVRLDADKAVVETLAAGRVAASRDWSLDHCPQALASAFALCDGPDDYQYGSSRSGRMTGEKAELPKGVTMVFVQFFPPRDGQRHLVARITYDSDTCCGTCGG</sequence>
<dbReference type="EMBL" id="PGTO01000001">
    <property type="protein sequence ID" value="RAU23767.1"/>
    <property type="molecule type" value="Genomic_DNA"/>
</dbReference>
<dbReference type="RefSeq" id="WP_112141998.1">
    <property type="nucleotide sequence ID" value="NZ_PGTO01000001.1"/>
</dbReference>
<comment type="caution">
    <text evidence="1">The sequence shown here is derived from an EMBL/GenBank/DDBJ whole genome shotgun (WGS) entry which is preliminary data.</text>
</comment>
<name>A0A364P3N1_9PROT</name>
<dbReference type="AlphaFoldDB" id="A0A364P3N1"/>
<gene>
    <name evidence="1" type="ORF">CU669_01335</name>
</gene>
<organism evidence="1 2">
    <name type="scientific">Paramagnetospirillum kuznetsovii</name>
    <dbReference type="NCBI Taxonomy" id="2053833"/>
    <lineage>
        <taxon>Bacteria</taxon>
        <taxon>Pseudomonadati</taxon>
        <taxon>Pseudomonadota</taxon>
        <taxon>Alphaproteobacteria</taxon>
        <taxon>Rhodospirillales</taxon>
        <taxon>Magnetospirillaceae</taxon>
        <taxon>Paramagnetospirillum</taxon>
    </lineage>
</organism>
<proteinExistence type="predicted"/>
<keyword evidence="2" id="KW-1185">Reference proteome</keyword>
<dbReference type="Proteomes" id="UP000251075">
    <property type="component" value="Unassembled WGS sequence"/>
</dbReference>
<dbReference type="OrthoDB" id="7355976at2"/>